<evidence type="ECO:0000313" key="1">
    <source>
        <dbReference type="Proteomes" id="UP000887580"/>
    </source>
</evidence>
<protein>
    <submittedName>
        <fullName evidence="2">Calponin-homology (CH) domain-containing protein</fullName>
    </submittedName>
</protein>
<proteinExistence type="predicted"/>
<sequence>MAEPDEDQVTEEPTPLPLWQEIQKRTFTNWVNLRLSPSFINDLFVDMSDGLQLIKLIEVLTERSLGRRNKRIEHVNQRLDNVAIALDFLQDKEGINLTNIGPSDVVERNPKLILGLMWILFRHYTIAKALPQLPHELGQKTNDKARLLQWIRSKLPASFPVSNLTSDWNDGFALAALVEGCVPGLKVGWKNWDPTTPLENTKKAMDLAHEHLGIDRMIAPEDLISSDVDEISVMAYLTNFPLMVEAKKTRGTLSNIDRHPIAGIRSAFNIRIVNPNHIPKINISKPGTSTQDSSIPVEITPTNDPHVFDVSYIPPIPGPYDISLHVTNPEEPDEKRPSDAVLKVEAVEGPGLKGLNPHSFVGEPQHLKIYNCNPQDNVRVEIIGPESSRNLIPMQWNHVNREFEGTFKPEKSGHHSVNVLCNNRSIKGSPFPTRVQELPVPEFWGRGICESLRAGEEAIVCAEYPSHISASDAQRYLKNAKLVVSSNNQEVPMKEKIDGNVKTFSYIPEDVAVHEVKTYFNDKLIGKHLVNAQYPSALSRAFGPGTEVGMENQKAIFVIDRAKNEEVQFAVEGPAPSELRRNDIDDNTAIIEYTPTAPGKYYVSVLDNHGQNVKDSPFAVNVKDEVQGFYPGNAKISKLPPIVRVNEVVEFTADTRPAHSIVPTPDLYVYDPESEKIETRVQQKSDGTFKCSFCPRIVGHHQIFVAVDGVSIPPCPIKVTCVDPDKIQYSGPGIDSPLYCSPNQTHFVIDAKQAGPGNVEVEMFTGEEQQKVDVEVVDENDGSYTVKYCAPKAGAYNIKVVFAGYTLPSFEINVQQPANASGAIIDGLDNAIVTVNTEKEVHVFTSNGENFRIVIKSPSGQLIEAFIESTPKGFCFKFTPSEIGDYSIDVTYEDYPISDSPFFLHSIPPLKDLNSAESQYFAQTSGPPNADMVRVGGPGLGPIVSTGQSTSILIDATKAGFGNIDVFVDGPTRTPIHCIDNEDGTCSMQYVPCVSGIYWIRILFDDKNVPGSPFQVFASPKDDEKSDIKNSIKDKRASTQRGTTLYQQTFENEYDNSEVTDASKCVATGEGLYESTVGEISEFKVDTTEAGPGDLSFSIDGPNSSTTIVDYTPGSCTAIYSPTHPGIYKISALFGNSDENREHIPGSPFTMVADYPRDPSTIAVYDDSTDLTLTKKVPLGVPQSFIVDASKTAKDEISLDPDSLGKRDEYNVTEIEPRIWKIEYLLNSPAGRTVPLDIRYGDELLAIGPVAEVVDYLADNLKVNKISPARINSLETNIEIDVKDVGKIDRVTAKIEDLNGNGELTNAIVIKKDNGLHEIIANPEKAGTYGLMVFADSHLLNKKPIEFKAVKDGVSKDCQILNSPKEWIVNKPNDILLQHHGDDNKIVDVLQEKDQENLKYESFTANATDLLYENSHPDDKLVIVRLTPEKIQQYDTQILYDSQPVKNGTFSFIPEEKSEKLVKSKDAEIDENRSYNFALGKENAEKEIVAFALDSDKNLIPLEVNHIDDDGNARINAHFSKSVNHIDDDGNARVNAHFSKSGQHVIFLFADRELLPKHVIKEVLNKEEANAFGKGLETAVVGETSSFDIVCPDRGQVKVNVKGPKSVKIQMEQKMENSCTVHWTPEVAGNYEVLIYLNKSEIPAAGSPFIVKALPSTKTSKSRKSSCFSYSAPSEVTFDCGKDVTKENLTATVRSPDGKVSQCGVRLIGDNRIGLSMKPKIVGDYEFKILEKGQEMPHSPFFVKVKNVDLPDPKKVKIFGNGLHHAVAGQDNEFFIDCQGAGYGSVLAAIDGPADAPMSCVRTRDKMLRILYRPPITGTYHITVKFDDKIVPGSPYIVECHESDTKEYNSQKTRSPITLNKIVERGQTDSKRKAEIHLYIPNSDASRLEANISDPLGQKYSGIVTSLGRDYYSIQLKPVEHGKYFVHVTQDGKDIQGSPFSFSAGQKESSQADKVKVGGTGLEYGQTGQPQSFMIYTTQAGPGLVSAVIDGPEKPFTKLKDLRDGRVSVEYTANTPGHYFINVLFNGTPIRSTPYCVYIAPGKTSSKKRQNGVKPIAQPPYIETSQEKSPPPPSSPKSKEIREIKESKESKDLAYLDIRGLSQIMTGKSTDFEIVPTYQGESTFSIEVYGPSKVKLNTETTKEGIKVKFTPYAPGEYIITVKNNGINVGESPKKVRVEGHKLGGEGINESSVIYARYISHTSTTVTKYGNNNVEEKPYQEIIQQQQIENRAQDLVIDGFGISQFSPGKAAMFRINNIGNKTLFVGVVTAMGPCQQCSVNNCGNGSFLVSYIISDRSPGFIYIRYGDEDVPGSPFQTLPTSR</sequence>
<accession>A0AC35FSE5</accession>
<dbReference type="WBParaSite" id="PS1159_v2.g20471.t1">
    <property type="protein sequence ID" value="PS1159_v2.g20471.t1"/>
    <property type="gene ID" value="PS1159_v2.g20471"/>
</dbReference>
<dbReference type="Proteomes" id="UP000887580">
    <property type="component" value="Unplaced"/>
</dbReference>
<name>A0AC35FSE5_9BILA</name>
<organism evidence="1 2">
    <name type="scientific">Panagrolaimus sp. PS1159</name>
    <dbReference type="NCBI Taxonomy" id="55785"/>
    <lineage>
        <taxon>Eukaryota</taxon>
        <taxon>Metazoa</taxon>
        <taxon>Ecdysozoa</taxon>
        <taxon>Nematoda</taxon>
        <taxon>Chromadorea</taxon>
        <taxon>Rhabditida</taxon>
        <taxon>Tylenchina</taxon>
        <taxon>Panagrolaimomorpha</taxon>
        <taxon>Panagrolaimoidea</taxon>
        <taxon>Panagrolaimidae</taxon>
        <taxon>Panagrolaimus</taxon>
    </lineage>
</organism>
<reference evidence="2" key="1">
    <citation type="submission" date="2022-11" db="UniProtKB">
        <authorList>
            <consortium name="WormBaseParasite"/>
        </authorList>
    </citation>
    <scope>IDENTIFICATION</scope>
</reference>
<evidence type="ECO:0000313" key="2">
    <source>
        <dbReference type="WBParaSite" id="PS1159_v2.g20471.t1"/>
    </source>
</evidence>